<keyword evidence="1" id="KW-0560">Oxidoreductase</keyword>
<dbReference type="InterPro" id="IPR025337">
    <property type="entry name" value="Questin_oxidase-like"/>
</dbReference>
<dbReference type="Proteomes" id="UP000467379">
    <property type="component" value="Chromosome"/>
</dbReference>
<keyword evidence="3" id="KW-1185">Reference proteome</keyword>
<name>A0ABM7KSK6_9MYCO</name>
<dbReference type="Pfam" id="PF14027">
    <property type="entry name" value="Questin_oxidase"/>
    <property type="match status" value="1"/>
</dbReference>
<evidence type="ECO:0008006" key="4">
    <source>
        <dbReference type="Google" id="ProtNLM"/>
    </source>
</evidence>
<evidence type="ECO:0000313" key="2">
    <source>
        <dbReference type="EMBL" id="BBZ14084.1"/>
    </source>
</evidence>
<evidence type="ECO:0000256" key="1">
    <source>
        <dbReference type="ARBA" id="ARBA00023002"/>
    </source>
</evidence>
<gene>
    <name evidence="2" type="ORF">MBRA_42790</name>
</gene>
<protein>
    <recommendedName>
        <fullName evidence="4">DUF4243 domain-containing protein</fullName>
    </recommendedName>
</protein>
<dbReference type="EMBL" id="AP022606">
    <property type="protein sequence ID" value="BBZ14084.1"/>
    <property type="molecule type" value="Genomic_DNA"/>
</dbReference>
<organism evidence="2 3">
    <name type="scientific">Mycobacterium branderi</name>
    <dbReference type="NCBI Taxonomy" id="43348"/>
    <lineage>
        <taxon>Bacteria</taxon>
        <taxon>Bacillati</taxon>
        <taxon>Actinomycetota</taxon>
        <taxon>Actinomycetes</taxon>
        <taxon>Mycobacteriales</taxon>
        <taxon>Mycobacteriaceae</taxon>
        <taxon>Mycobacterium</taxon>
    </lineage>
</organism>
<proteinExistence type="predicted"/>
<sequence length="353" mass="38992">MMYSDAMAEAYQRLDGLGYERGPHDFANHGPMAAEALCTLGFGDEVASWVEHYKRRMDHHDPPEPRFRIDPSDEQSWREALGRFERAGDWEALFRRELAERPWREVLATWWPRLVPGLLAALTHGLIRTAHAVRCLTAAAHPDDAALTELARGLAYWAARHARLPGEVAFAGEQTIAEAITRVGRGRSDLSELEGSPGYVEALSALSPLDAGRRLSEMTTTFAGVYLAHPDDPPVPMVHGVTAPAAMRIALAQLPEDLHEASVAAMWRVHLAMLALFTRDVGAEQQSLEVASRSASPSWQELFGRTAENGDEHVIKFTEACARENALQPDPRFPAAVQAALDRIHFSRPASSR</sequence>
<evidence type="ECO:0000313" key="3">
    <source>
        <dbReference type="Proteomes" id="UP000467379"/>
    </source>
</evidence>
<reference evidence="2 3" key="1">
    <citation type="journal article" date="2019" name="Emerg. Microbes Infect.">
        <title>Comprehensive subspecies identification of 175 nontuberculous mycobacteria species based on 7547 genomic profiles.</title>
        <authorList>
            <person name="Matsumoto Y."/>
            <person name="Kinjo T."/>
            <person name="Motooka D."/>
            <person name="Nabeya D."/>
            <person name="Jung N."/>
            <person name="Uechi K."/>
            <person name="Horii T."/>
            <person name="Iida T."/>
            <person name="Fujita J."/>
            <person name="Nakamura S."/>
        </authorList>
    </citation>
    <scope>NUCLEOTIDE SEQUENCE [LARGE SCALE GENOMIC DNA]</scope>
    <source>
        <strain evidence="2 3">JCM 12687</strain>
    </source>
</reference>
<accession>A0ABM7KSK6</accession>